<feature type="repeat" description="ANK" evidence="3">
    <location>
        <begin position="49"/>
        <end position="81"/>
    </location>
</feature>
<dbReference type="Gene3D" id="1.25.40.20">
    <property type="entry name" value="Ankyrin repeat-containing domain"/>
    <property type="match status" value="1"/>
</dbReference>
<dbReference type="PROSITE" id="PS50297">
    <property type="entry name" value="ANK_REP_REGION"/>
    <property type="match status" value="3"/>
</dbReference>
<protein>
    <submittedName>
        <fullName evidence="5">Uncharacterized protein</fullName>
    </submittedName>
</protein>
<proteinExistence type="predicted"/>
<dbReference type="PROSITE" id="PS50088">
    <property type="entry name" value="ANK_REPEAT"/>
    <property type="match status" value="3"/>
</dbReference>
<evidence type="ECO:0000313" key="5">
    <source>
        <dbReference type="EMBL" id="EDQ85855.1"/>
    </source>
</evidence>
<dbReference type="SUPFAM" id="SSF48403">
    <property type="entry name" value="Ankyrin repeat"/>
    <property type="match status" value="1"/>
</dbReference>
<dbReference type="InterPro" id="IPR036770">
    <property type="entry name" value="Ankyrin_rpt-contain_sf"/>
</dbReference>
<dbReference type="InterPro" id="IPR002110">
    <property type="entry name" value="Ankyrin_rpt"/>
</dbReference>
<keyword evidence="6" id="KW-1185">Reference proteome</keyword>
<keyword evidence="2 3" id="KW-0040">ANK repeat</keyword>
<gene>
    <name evidence="5" type="ORF">MONBRDRAFT_11416</name>
</gene>
<keyword evidence="1" id="KW-0677">Repeat</keyword>
<feature type="compositionally biased region" description="Polar residues" evidence="4">
    <location>
        <begin position="1"/>
        <end position="13"/>
    </location>
</feature>
<dbReference type="InParanoid" id="A9V9F8"/>
<dbReference type="Proteomes" id="UP000001357">
    <property type="component" value="Unassembled WGS sequence"/>
</dbReference>
<dbReference type="RefSeq" id="XP_001749334.1">
    <property type="nucleotide sequence ID" value="XM_001749282.1"/>
</dbReference>
<dbReference type="PANTHER" id="PTHR24171:SF8">
    <property type="entry name" value="BRCA1-ASSOCIATED RING DOMAIN PROTEIN 1"/>
    <property type="match status" value="1"/>
</dbReference>
<dbReference type="PANTHER" id="PTHR24171">
    <property type="entry name" value="ANKYRIN REPEAT DOMAIN-CONTAINING PROTEIN 39-RELATED"/>
    <property type="match status" value="1"/>
</dbReference>
<dbReference type="EMBL" id="CH991570">
    <property type="protein sequence ID" value="EDQ85855.1"/>
    <property type="molecule type" value="Genomic_DNA"/>
</dbReference>
<dbReference type="SMART" id="SM00248">
    <property type="entry name" value="ANK"/>
    <property type="match status" value="3"/>
</dbReference>
<evidence type="ECO:0000256" key="4">
    <source>
        <dbReference type="SAM" id="MobiDB-lite"/>
    </source>
</evidence>
<dbReference type="GeneID" id="5894551"/>
<dbReference type="KEGG" id="mbr:MONBRDRAFT_11416"/>
<dbReference type="eggNOG" id="KOG4177">
    <property type="taxonomic scope" value="Eukaryota"/>
</dbReference>
<dbReference type="Pfam" id="PF12796">
    <property type="entry name" value="Ank_2"/>
    <property type="match status" value="1"/>
</dbReference>
<evidence type="ECO:0000256" key="2">
    <source>
        <dbReference type="ARBA" id="ARBA00023043"/>
    </source>
</evidence>
<organism evidence="5 6">
    <name type="scientific">Monosiga brevicollis</name>
    <name type="common">Choanoflagellate</name>
    <dbReference type="NCBI Taxonomy" id="81824"/>
    <lineage>
        <taxon>Eukaryota</taxon>
        <taxon>Choanoflagellata</taxon>
        <taxon>Craspedida</taxon>
        <taxon>Salpingoecidae</taxon>
        <taxon>Monosiga</taxon>
    </lineage>
</organism>
<evidence type="ECO:0000256" key="3">
    <source>
        <dbReference type="PROSITE-ProRule" id="PRU00023"/>
    </source>
</evidence>
<evidence type="ECO:0000256" key="1">
    <source>
        <dbReference type="ARBA" id="ARBA00022737"/>
    </source>
</evidence>
<feature type="region of interest" description="Disordered" evidence="4">
    <location>
        <begin position="1"/>
        <end position="22"/>
    </location>
</feature>
<sequence>MASAGNQDASCQPSARIIPESSATSRQRVLGQARPPVLVNATQNYWPEDGGTPLHWFCYKGDGKVVEMLLKHGADARAKSGVSTIPLSMMYWWTPLHKACLNGHIKVVEMLMEHDADAKAKSKDGATALHAACQRGSMKAVQALLSHNADPKVTTNKEWFMCNFCIKASLRGNARVYCDQTRWETNMHGDRPTVPVCGRIKRRFEEK</sequence>
<accession>A9V9F8</accession>
<dbReference type="AlphaFoldDB" id="A9V9F8"/>
<dbReference type="Pfam" id="PF00023">
    <property type="entry name" value="Ank"/>
    <property type="match status" value="1"/>
</dbReference>
<name>A9V9F8_MONBE</name>
<feature type="repeat" description="ANK" evidence="3">
    <location>
        <begin position="91"/>
        <end position="123"/>
    </location>
</feature>
<dbReference type="STRING" id="81824.A9V9F8"/>
<feature type="repeat" description="ANK" evidence="3">
    <location>
        <begin position="124"/>
        <end position="156"/>
    </location>
</feature>
<reference evidence="5 6" key="1">
    <citation type="journal article" date="2008" name="Nature">
        <title>The genome of the choanoflagellate Monosiga brevicollis and the origin of metazoans.</title>
        <authorList>
            <consortium name="JGI Sequencing"/>
            <person name="King N."/>
            <person name="Westbrook M.J."/>
            <person name="Young S.L."/>
            <person name="Kuo A."/>
            <person name="Abedin M."/>
            <person name="Chapman J."/>
            <person name="Fairclough S."/>
            <person name="Hellsten U."/>
            <person name="Isogai Y."/>
            <person name="Letunic I."/>
            <person name="Marr M."/>
            <person name="Pincus D."/>
            <person name="Putnam N."/>
            <person name="Rokas A."/>
            <person name="Wright K.J."/>
            <person name="Zuzow R."/>
            <person name="Dirks W."/>
            <person name="Good M."/>
            <person name="Goodstein D."/>
            <person name="Lemons D."/>
            <person name="Li W."/>
            <person name="Lyons J.B."/>
            <person name="Morris A."/>
            <person name="Nichols S."/>
            <person name="Richter D.J."/>
            <person name="Salamov A."/>
            <person name="Bork P."/>
            <person name="Lim W.A."/>
            <person name="Manning G."/>
            <person name="Miller W.T."/>
            <person name="McGinnis W."/>
            <person name="Shapiro H."/>
            <person name="Tjian R."/>
            <person name="Grigoriev I.V."/>
            <person name="Rokhsar D."/>
        </authorList>
    </citation>
    <scope>NUCLEOTIDE SEQUENCE [LARGE SCALE GENOMIC DNA]</scope>
    <source>
        <strain evidence="6">MX1 / ATCC 50154</strain>
    </source>
</reference>
<evidence type="ECO:0000313" key="6">
    <source>
        <dbReference type="Proteomes" id="UP000001357"/>
    </source>
</evidence>